<evidence type="ECO:0000313" key="7">
    <source>
        <dbReference type="Proteomes" id="UP001165160"/>
    </source>
</evidence>
<evidence type="ECO:0000256" key="3">
    <source>
        <dbReference type="ARBA" id="ARBA00023180"/>
    </source>
</evidence>
<keyword evidence="3" id="KW-0325">Glycoprotein</keyword>
<dbReference type="InterPro" id="IPR049625">
    <property type="entry name" value="Glyco_transf_61_cat"/>
</dbReference>
<dbReference type="AlphaFoldDB" id="A0A9W7BQQ0"/>
<protein>
    <recommendedName>
        <fullName evidence="5">Glycosyltransferase 61 catalytic domain-containing protein</fullName>
    </recommendedName>
</protein>
<evidence type="ECO:0000256" key="1">
    <source>
        <dbReference type="ARBA" id="ARBA00022676"/>
    </source>
</evidence>
<feature type="signal peptide" evidence="4">
    <location>
        <begin position="1"/>
        <end position="22"/>
    </location>
</feature>
<reference evidence="7" key="1">
    <citation type="journal article" date="2023" name="Commun. Biol.">
        <title>Genome analysis of Parmales, the sister group of diatoms, reveals the evolutionary specialization of diatoms from phago-mixotrophs to photoautotrophs.</title>
        <authorList>
            <person name="Ban H."/>
            <person name="Sato S."/>
            <person name="Yoshikawa S."/>
            <person name="Yamada K."/>
            <person name="Nakamura Y."/>
            <person name="Ichinomiya M."/>
            <person name="Sato N."/>
            <person name="Blanc-Mathieu R."/>
            <person name="Endo H."/>
            <person name="Kuwata A."/>
            <person name="Ogata H."/>
        </authorList>
    </citation>
    <scope>NUCLEOTIDE SEQUENCE [LARGE SCALE GENOMIC DNA]</scope>
    <source>
        <strain evidence="7">NIES 3699</strain>
    </source>
</reference>
<dbReference type="EMBL" id="BRXX01000133">
    <property type="protein sequence ID" value="GMH92821.1"/>
    <property type="molecule type" value="Genomic_DNA"/>
</dbReference>
<feature type="chain" id="PRO_5040930933" description="Glycosyltransferase 61 catalytic domain-containing protein" evidence="4">
    <location>
        <begin position="23"/>
        <end position="470"/>
    </location>
</feature>
<dbReference type="GO" id="GO:0016757">
    <property type="term" value="F:glycosyltransferase activity"/>
    <property type="evidence" value="ECO:0007669"/>
    <property type="project" value="UniProtKB-KW"/>
</dbReference>
<keyword evidence="4" id="KW-0732">Signal</keyword>
<dbReference type="PANTHER" id="PTHR20961">
    <property type="entry name" value="GLYCOSYLTRANSFERASE"/>
    <property type="match status" value="1"/>
</dbReference>
<evidence type="ECO:0000256" key="4">
    <source>
        <dbReference type="SAM" id="SignalP"/>
    </source>
</evidence>
<keyword evidence="2" id="KW-0808">Transferase</keyword>
<dbReference type="PANTHER" id="PTHR20961:SF124">
    <property type="entry name" value="GLYCOSYLTRANSFERASE"/>
    <property type="match status" value="1"/>
</dbReference>
<organism evidence="6 7">
    <name type="scientific">Triparma verrucosa</name>
    <dbReference type="NCBI Taxonomy" id="1606542"/>
    <lineage>
        <taxon>Eukaryota</taxon>
        <taxon>Sar</taxon>
        <taxon>Stramenopiles</taxon>
        <taxon>Ochrophyta</taxon>
        <taxon>Bolidophyceae</taxon>
        <taxon>Parmales</taxon>
        <taxon>Triparmaceae</taxon>
        <taxon>Triparma</taxon>
    </lineage>
</organism>
<dbReference type="Proteomes" id="UP001165160">
    <property type="component" value="Unassembled WGS sequence"/>
</dbReference>
<evidence type="ECO:0000313" key="6">
    <source>
        <dbReference type="EMBL" id="GMH92821.1"/>
    </source>
</evidence>
<name>A0A9W7BQQ0_9STRA</name>
<dbReference type="InterPro" id="IPR007657">
    <property type="entry name" value="Glycosyltransferase_61"/>
</dbReference>
<keyword evidence="1" id="KW-0328">Glycosyltransferase</keyword>
<comment type="caution">
    <text evidence="6">The sequence shown here is derived from an EMBL/GenBank/DDBJ whole genome shotgun (WGS) entry which is preliminary data.</text>
</comment>
<evidence type="ECO:0000256" key="2">
    <source>
        <dbReference type="ARBA" id="ARBA00022679"/>
    </source>
</evidence>
<sequence>MILFASRLLPLIFPFPLSPCPATLPLPHNSVQQYLSYTRLDIKSLQASTTCHNDGNPPGGTLVLREDNAVHEMAMARELDPVPFADEAYMIFPNSLKRPFYMNAATDPTYSCQAAMKKLNECRAAQVQNVVFSSQRGQDVVVSTGASPKVNRIALMIHPTLDPNAYHALAYDSTPYCVFRFIRDLEEGTLVDLWTENENAMDLLRALATGEVFTVDSGLSSNQIEYKYDKIFEFAKSIDSNVVGGQPDWNLMLKASYKISQFPLWPSHSFLRETNSCEFGIGFSAAVKERLAVRDHNSREGEVVLLVRTGDSRRLGGLETGTLEEVVAELVRRKIRVSVVSFDEGTSFQEVVTKVASAAIFVGVHGAVLIHSAWLKPGTTLLEVISRGSELYKEIYLKSDFANLSRFFGARYLYYDAESSVITDKRLKIVQNAKGTKYEGGGNIEIRITKALVDATKFADAIECELKRFN</sequence>
<proteinExistence type="predicted"/>
<accession>A0A9W7BQQ0</accession>
<feature type="domain" description="Glycosyltransferase 61 catalytic" evidence="5">
    <location>
        <begin position="323"/>
        <end position="381"/>
    </location>
</feature>
<gene>
    <name evidence="6" type="ORF">TrVE_jg10816</name>
</gene>
<keyword evidence="7" id="KW-1185">Reference proteome</keyword>
<evidence type="ECO:0000259" key="5">
    <source>
        <dbReference type="Pfam" id="PF04577"/>
    </source>
</evidence>
<dbReference type="Pfam" id="PF04577">
    <property type="entry name" value="Glyco_transf_61"/>
    <property type="match status" value="1"/>
</dbReference>